<proteinExistence type="predicted"/>
<dbReference type="InterPro" id="IPR036546">
    <property type="entry name" value="MED15_KIX"/>
</dbReference>
<keyword evidence="9" id="KW-1185">Reference proteome</keyword>
<comment type="subcellular location">
    <subcellularLocation>
        <location evidence="1">Nucleus</location>
    </subcellularLocation>
</comment>
<feature type="region of interest" description="Disordered" evidence="4">
    <location>
        <begin position="939"/>
        <end position="1033"/>
    </location>
</feature>
<feature type="region of interest" description="Disordered" evidence="4">
    <location>
        <begin position="1151"/>
        <end position="1213"/>
    </location>
</feature>
<feature type="domain" description="Nephrocystin 3-like N-terminal" evidence="7">
    <location>
        <begin position="269"/>
        <end position="438"/>
    </location>
</feature>
<dbReference type="SUPFAM" id="SSF52540">
    <property type="entry name" value="P-loop containing nucleoside triphosphate hydrolases"/>
    <property type="match status" value="1"/>
</dbReference>
<reference evidence="8 9" key="1">
    <citation type="submission" date="2016-03" db="EMBL/GenBank/DDBJ databases">
        <authorList>
            <person name="Ploux O."/>
        </authorList>
    </citation>
    <scope>NUCLEOTIDE SEQUENCE [LARGE SCALE GENOMIC DNA]</scope>
    <source>
        <strain evidence="8 9">UAMH 11012</strain>
    </source>
</reference>
<dbReference type="Proteomes" id="UP000184330">
    <property type="component" value="Unassembled WGS sequence"/>
</dbReference>
<dbReference type="GO" id="GO:0005634">
    <property type="term" value="C:nucleus"/>
    <property type="evidence" value="ECO:0007669"/>
    <property type="project" value="UniProtKB-SubCell"/>
</dbReference>
<dbReference type="Pfam" id="PF24809">
    <property type="entry name" value="DUF7708"/>
    <property type="match status" value="1"/>
</dbReference>
<evidence type="ECO:0000259" key="7">
    <source>
        <dbReference type="Pfam" id="PF24883"/>
    </source>
</evidence>
<feature type="compositionally biased region" description="Polar residues" evidence="4">
    <location>
        <begin position="1203"/>
        <end position="1213"/>
    </location>
</feature>
<dbReference type="STRING" id="576137.A0A1L7WQB3"/>
<dbReference type="InterPro" id="IPR027417">
    <property type="entry name" value="P-loop_NTPase"/>
</dbReference>
<evidence type="ECO:0000259" key="5">
    <source>
        <dbReference type="Pfam" id="PF16987"/>
    </source>
</evidence>
<feature type="compositionally biased region" description="Low complexity" evidence="4">
    <location>
        <begin position="1010"/>
        <end position="1027"/>
    </location>
</feature>
<feature type="compositionally biased region" description="Low complexity" evidence="4">
    <location>
        <begin position="1151"/>
        <end position="1165"/>
    </location>
</feature>
<evidence type="ECO:0000313" key="9">
    <source>
        <dbReference type="Proteomes" id="UP000184330"/>
    </source>
</evidence>
<dbReference type="Pfam" id="PF16987">
    <property type="entry name" value="KIX_2"/>
    <property type="match status" value="1"/>
</dbReference>
<accession>A0A1L7WQB3</accession>
<feature type="compositionally biased region" description="Polar residues" evidence="4">
    <location>
        <begin position="1172"/>
        <end position="1194"/>
    </location>
</feature>
<feature type="domain" description="Mediator complex subunit 15 KIX" evidence="5">
    <location>
        <begin position="1052"/>
        <end position="1131"/>
    </location>
</feature>
<dbReference type="Gene3D" id="3.40.50.300">
    <property type="entry name" value="P-loop containing nucleotide triphosphate hydrolases"/>
    <property type="match status" value="1"/>
</dbReference>
<evidence type="ECO:0000256" key="3">
    <source>
        <dbReference type="ARBA" id="ARBA00023242"/>
    </source>
</evidence>
<dbReference type="InterPro" id="IPR036529">
    <property type="entry name" value="KIX_dom_sf"/>
</dbReference>
<dbReference type="InterPro" id="IPR056884">
    <property type="entry name" value="NPHP3-like_N"/>
</dbReference>
<feature type="domain" description="DUF7708" evidence="6">
    <location>
        <begin position="70"/>
        <end position="208"/>
    </location>
</feature>
<evidence type="ECO:0000256" key="2">
    <source>
        <dbReference type="ARBA" id="ARBA00022737"/>
    </source>
</evidence>
<protein>
    <recommendedName>
        <fullName evidence="10">NACHT domain-containing protein</fullName>
    </recommendedName>
</protein>
<evidence type="ECO:0000256" key="4">
    <source>
        <dbReference type="SAM" id="MobiDB-lite"/>
    </source>
</evidence>
<sequence>MPLKAPTISALARQTIRTAFEDLDRTITPVDSRVFPSTTLQHVRKAALEIENQLAARQSLRNMRRLAPLFNGLEHYAKVVDVLCNGTPYLAWIWAPITLILRVSSEYVEAFEHIIEGYSKIAESLVRFEVLGDAFRSNLDFQHTIAVFYADILQFHKHAYKFVKRSGWKLMFLTSWGRFQRRFDNILEDMKRHGELVDKEANAYDIAEARRMRQDIRAWREESLEQVERLEKEQAAKQYKSIMSWLKADESDQLAIFDAISTEGTKFPGTCSWILSNPKIRSWLEKKPDHSMLWLQGNLGTGKSVLSTQIVTFMKAAKMFVIHHFCVHSYASSTMYEQILRSLLLQLLRKDGEIVAHVYEDCVLGKKPPAVQALERLLKTLFPNMSHEPRQTEYIWIVIDGLDECEEQKQASVVNFMNQLTSKASSLGGMICKILISSGSSSIISNRLRGRQVVSLTEEKGHLDIAIKQYASQRLQSLHDKLYQLDIQAKEIEEIELEITKKADGMFLYARLVLDYLAKNIFYSGEEMRMSVHELPDKLFEFYRKILTQILIQLDSRSIDRARCIFGWIAFTKRPLKRMEFLSAIAFSSGDPKVSHIAPQYILDVCGALLEERRDTTLSFIHVSVKDFLQSPSSNVKVTEHQALIEHGKATITCLLSGLDVFTLSSTDQSRYIRVLKGLHGFHVYATEYWTEYLLSHAAGLGTADDKSDLLVLAKDLARKLDQMFESAPSEDSRSDATPLDVRLELLSPHPLLQKQVRIACKARSLNRLESELHRESDVTSSAKNCTQVPDGISAMLLSYQELVRFLLRQDNYPGVTTEELEFFKSQFRTSAYTCRLSSCPRTTVGFESEELLREHEVSHARRIACTFPDCKYPPFVSVQALKNHVNKYHNPNPAPKSIRKVGHLLMKTTATHPKKRANPDASITNSVNAMNWTLNGALDPSSLVPGHSPSGNQNPLLDGQVRPDQQNPQGGPFNPQNPAGQFMARSGQRPPPTVGANMNAQQQMGVGHMMPQMAQQQQRQQQRVPQNSNASAQIQQRIRSALIEQTGVLSGWQAGVLPDERLGFIFNVIGNLRLASQHEPNPPTLQRMIEIGIRFEKDIFEKSPNKEQYKHQIQLKLEQLLGRRYYNQANMQQQIQQQIQAQAQAQAQAQQMMMNQNSMQGQGPRPMPPQVAQQGSSHLQHQMQASSISGQQPPQAPMGIPNQGSQGMAQNQ</sequence>
<name>A0A1L7WQB3_9HELO</name>
<dbReference type="Pfam" id="PF24883">
    <property type="entry name" value="NPHP3_N"/>
    <property type="match status" value="1"/>
</dbReference>
<dbReference type="PANTHER" id="PTHR10039:SF14">
    <property type="entry name" value="NACHT DOMAIN-CONTAINING PROTEIN"/>
    <property type="match status" value="1"/>
</dbReference>
<dbReference type="OrthoDB" id="7464126at2759"/>
<keyword evidence="2" id="KW-0677">Repeat</keyword>
<dbReference type="Gene3D" id="1.10.246.20">
    <property type="entry name" value="Coactivator CBP, KIX domain"/>
    <property type="match status" value="1"/>
</dbReference>
<evidence type="ECO:0000313" key="8">
    <source>
        <dbReference type="EMBL" id="CZR54970.1"/>
    </source>
</evidence>
<dbReference type="PANTHER" id="PTHR10039">
    <property type="entry name" value="AMELOGENIN"/>
    <property type="match status" value="1"/>
</dbReference>
<gene>
    <name evidence="8" type="ORF">PAC_04855</name>
</gene>
<keyword evidence="3" id="KW-0539">Nucleus</keyword>
<dbReference type="AlphaFoldDB" id="A0A1L7WQB3"/>
<dbReference type="EMBL" id="FJOG01000005">
    <property type="protein sequence ID" value="CZR54970.1"/>
    <property type="molecule type" value="Genomic_DNA"/>
</dbReference>
<feature type="compositionally biased region" description="Low complexity" evidence="4">
    <location>
        <begin position="964"/>
        <end position="982"/>
    </location>
</feature>
<evidence type="ECO:0000259" key="6">
    <source>
        <dbReference type="Pfam" id="PF24809"/>
    </source>
</evidence>
<evidence type="ECO:0000256" key="1">
    <source>
        <dbReference type="ARBA" id="ARBA00004123"/>
    </source>
</evidence>
<dbReference type="InterPro" id="IPR056125">
    <property type="entry name" value="DUF7708"/>
</dbReference>
<dbReference type="GO" id="GO:0006355">
    <property type="term" value="P:regulation of DNA-templated transcription"/>
    <property type="evidence" value="ECO:0007669"/>
    <property type="project" value="InterPro"/>
</dbReference>
<dbReference type="GO" id="GO:0003712">
    <property type="term" value="F:transcription coregulator activity"/>
    <property type="evidence" value="ECO:0007669"/>
    <property type="project" value="InterPro"/>
</dbReference>
<organism evidence="8 9">
    <name type="scientific">Phialocephala subalpina</name>
    <dbReference type="NCBI Taxonomy" id="576137"/>
    <lineage>
        <taxon>Eukaryota</taxon>
        <taxon>Fungi</taxon>
        <taxon>Dikarya</taxon>
        <taxon>Ascomycota</taxon>
        <taxon>Pezizomycotina</taxon>
        <taxon>Leotiomycetes</taxon>
        <taxon>Helotiales</taxon>
        <taxon>Mollisiaceae</taxon>
        <taxon>Phialocephala</taxon>
        <taxon>Phialocephala fortinii species complex</taxon>
    </lineage>
</organism>
<evidence type="ECO:0008006" key="10">
    <source>
        <dbReference type="Google" id="ProtNLM"/>
    </source>
</evidence>